<dbReference type="EC" id="3.4.16.4" evidence="4"/>
<gene>
    <name evidence="18" type="ORF">I6N95_10090</name>
</gene>
<evidence type="ECO:0000313" key="18">
    <source>
        <dbReference type="EMBL" id="MBP1041358.1"/>
    </source>
</evidence>
<accession>A0A940PC99</accession>
<comment type="similarity">
    <text evidence="3 15">Belongs to the peptidase S11 family.</text>
</comment>
<dbReference type="InterPro" id="IPR001967">
    <property type="entry name" value="Peptidase_S11_N"/>
</dbReference>
<dbReference type="EMBL" id="JAEEGA010000005">
    <property type="protein sequence ID" value="MBP1041358.1"/>
    <property type="molecule type" value="Genomic_DNA"/>
</dbReference>
<feature type="active site" evidence="13">
    <location>
        <position position="134"/>
    </location>
</feature>
<dbReference type="PRINTS" id="PR00725">
    <property type="entry name" value="DADACBPTASE1"/>
</dbReference>
<dbReference type="SUPFAM" id="SSF69189">
    <property type="entry name" value="Penicillin-binding protein associated domain"/>
    <property type="match status" value="1"/>
</dbReference>
<keyword evidence="10" id="KW-0573">Peptidoglycan synthesis</keyword>
<organism evidence="18 19">
    <name type="scientific">Vagococcus allomyrinae</name>
    <dbReference type="NCBI Taxonomy" id="2794353"/>
    <lineage>
        <taxon>Bacteria</taxon>
        <taxon>Bacillati</taxon>
        <taxon>Bacillota</taxon>
        <taxon>Bacilli</taxon>
        <taxon>Lactobacillales</taxon>
        <taxon>Enterococcaceae</taxon>
        <taxon>Vagococcus</taxon>
    </lineage>
</organism>
<evidence type="ECO:0000256" key="7">
    <source>
        <dbReference type="ARBA" id="ARBA00022729"/>
    </source>
</evidence>
<dbReference type="InterPro" id="IPR012338">
    <property type="entry name" value="Beta-lactam/transpept-like"/>
</dbReference>
<dbReference type="Gene3D" id="2.60.410.10">
    <property type="entry name" value="D-Ala-D-Ala carboxypeptidase, C-terminal domain"/>
    <property type="match status" value="1"/>
</dbReference>
<dbReference type="SUPFAM" id="SSF56601">
    <property type="entry name" value="beta-lactamase/transpeptidase-like"/>
    <property type="match status" value="1"/>
</dbReference>
<evidence type="ECO:0000256" key="11">
    <source>
        <dbReference type="ARBA" id="ARBA00023316"/>
    </source>
</evidence>
<dbReference type="AlphaFoldDB" id="A0A940PC99"/>
<dbReference type="Pfam" id="PF07943">
    <property type="entry name" value="PBP5_C"/>
    <property type="match status" value="1"/>
</dbReference>
<dbReference type="GO" id="GO:0008360">
    <property type="term" value="P:regulation of cell shape"/>
    <property type="evidence" value="ECO:0007669"/>
    <property type="project" value="UniProtKB-KW"/>
</dbReference>
<name>A0A940PC99_9ENTE</name>
<keyword evidence="6" id="KW-0645">Protease</keyword>
<dbReference type="GO" id="GO:0009002">
    <property type="term" value="F:serine-type D-Ala-D-Ala carboxypeptidase activity"/>
    <property type="evidence" value="ECO:0007669"/>
    <property type="project" value="UniProtKB-EC"/>
</dbReference>
<evidence type="ECO:0000256" key="14">
    <source>
        <dbReference type="PIRSR" id="PIRSR618044-2"/>
    </source>
</evidence>
<feature type="active site" description="Acyl-ester intermediate" evidence="13">
    <location>
        <position position="70"/>
    </location>
</feature>
<comment type="caution">
    <text evidence="18">The sequence shown here is derived from an EMBL/GenBank/DDBJ whole genome shotgun (WGS) entry which is preliminary data.</text>
</comment>
<feature type="binding site" evidence="14">
    <location>
        <position position="259"/>
    </location>
    <ligand>
        <name>substrate</name>
    </ligand>
</feature>
<evidence type="ECO:0000256" key="5">
    <source>
        <dbReference type="ARBA" id="ARBA00022645"/>
    </source>
</evidence>
<evidence type="ECO:0000256" key="12">
    <source>
        <dbReference type="ARBA" id="ARBA00034000"/>
    </source>
</evidence>
<dbReference type="Proteomes" id="UP000674938">
    <property type="component" value="Unassembled WGS sequence"/>
</dbReference>
<dbReference type="PANTHER" id="PTHR21581">
    <property type="entry name" value="D-ALANYL-D-ALANINE CARBOXYPEPTIDASE"/>
    <property type="match status" value="1"/>
</dbReference>
<keyword evidence="19" id="KW-1185">Reference proteome</keyword>
<evidence type="ECO:0000256" key="3">
    <source>
        <dbReference type="ARBA" id="ARBA00007164"/>
    </source>
</evidence>
<dbReference type="GO" id="GO:0071555">
    <property type="term" value="P:cell wall organization"/>
    <property type="evidence" value="ECO:0007669"/>
    <property type="project" value="UniProtKB-KW"/>
</dbReference>
<evidence type="ECO:0000256" key="10">
    <source>
        <dbReference type="ARBA" id="ARBA00022984"/>
    </source>
</evidence>
<proteinExistence type="inferred from homology"/>
<dbReference type="InterPro" id="IPR018044">
    <property type="entry name" value="Peptidase_S11"/>
</dbReference>
<comment type="catalytic activity">
    <reaction evidence="12">
        <text>Preferential cleavage: (Ac)2-L-Lys-D-Ala-|-D-Ala. Also transpeptidation of peptidyl-alanyl moieties that are N-acyl substituents of D-alanine.</text>
        <dbReference type="EC" id="3.4.16.4"/>
    </reaction>
</comment>
<dbReference type="RefSeq" id="WP_209527209.1">
    <property type="nucleotide sequence ID" value="NZ_JAEEGA010000005.1"/>
</dbReference>
<evidence type="ECO:0000259" key="17">
    <source>
        <dbReference type="SMART" id="SM00936"/>
    </source>
</evidence>
<evidence type="ECO:0000256" key="2">
    <source>
        <dbReference type="ARBA" id="ARBA00004752"/>
    </source>
</evidence>
<evidence type="ECO:0000256" key="13">
    <source>
        <dbReference type="PIRSR" id="PIRSR618044-1"/>
    </source>
</evidence>
<keyword evidence="9" id="KW-0133">Cell shape</keyword>
<keyword evidence="11" id="KW-0961">Cell wall biogenesis/degradation</keyword>
<dbReference type="SMART" id="SM00936">
    <property type="entry name" value="PBP5_C"/>
    <property type="match status" value="1"/>
</dbReference>
<feature type="signal peptide" evidence="16">
    <location>
        <begin position="1"/>
        <end position="33"/>
    </location>
</feature>
<feature type="active site" description="Proton acceptor" evidence="13">
    <location>
        <position position="73"/>
    </location>
</feature>
<reference evidence="18" key="1">
    <citation type="submission" date="2020-12" db="EMBL/GenBank/DDBJ databases">
        <title>Vagococcus allomyrinae sp. nov. and Enterococcus lavae sp. nov., isolated from the larvae of Allomyrina dichotoma.</title>
        <authorList>
            <person name="Lee S.D."/>
        </authorList>
    </citation>
    <scope>NUCLEOTIDE SEQUENCE</scope>
    <source>
        <strain evidence="18">BWB3-3</strain>
    </source>
</reference>
<evidence type="ECO:0000256" key="6">
    <source>
        <dbReference type="ARBA" id="ARBA00022670"/>
    </source>
</evidence>
<dbReference type="GO" id="GO:0006508">
    <property type="term" value="P:proteolysis"/>
    <property type="evidence" value="ECO:0007669"/>
    <property type="project" value="UniProtKB-KW"/>
</dbReference>
<dbReference type="GO" id="GO:0009252">
    <property type="term" value="P:peptidoglycan biosynthetic process"/>
    <property type="evidence" value="ECO:0007669"/>
    <property type="project" value="UniProtKB-KW"/>
</dbReference>
<evidence type="ECO:0000256" key="16">
    <source>
        <dbReference type="SAM" id="SignalP"/>
    </source>
</evidence>
<feature type="chain" id="PRO_5038700831" description="serine-type D-Ala-D-Ala carboxypeptidase" evidence="16">
    <location>
        <begin position="34"/>
        <end position="442"/>
    </location>
</feature>
<dbReference type="PANTHER" id="PTHR21581:SF11">
    <property type="entry name" value="D-ALANYL-D-ALANINE CARBOXYPEPTIDASE DACA"/>
    <property type="match status" value="1"/>
</dbReference>
<evidence type="ECO:0000256" key="1">
    <source>
        <dbReference type="ARBA" id="ARBA00003217"/>
    </source>
</evidence>
<sequence>MNLNHINLPSRLKRLCYISLVMISFNLITPLKAAAETNFDVNAKAAIAIDAETGKIFYEKNADTPLPIASMTKLLTLYIVLEAEKNGQISWDEQIEISDHLLKISEDLNLSNVKLVKGSSYSVRDLFNASTIISANAAVTALAERIAGTEKDFVDLMRAKALSLGIDDAYLISTSGINNEDAQGRIYPGSKENEENLMSAKDVALVAQHLIHDFPEFLETTKLPSAVFAEGTDEETLLESSNFMLPGFYYYKEGVDGLKTGTTDLAGASFAGTIVKNDLRVITVVMNANESDGDGGLRFVETTRLMDFVYDNWAYEILYPEGSSLPGYNTIDVPNGMDLTVPIVTNDPLQLWHRKDMNKKNLAFKMENTYGLLDKDNGLKAPIKTGQQVGTLQVSYPEDSLGYLDGAQQTTTVSMVTDGATKKANFFVLSSRSIKHFFSNIF</sequence>
<feature type="domain" description="Peptidase S11 D-Ala-D-Ala carboxypeptidase A C-terminal" evidence="17">
    <location>
        <begin position="313"/>
        <end position="423"/>
    </location>
</feature>
<dbReference type="InterPro" id="IPR015956">
    <property type="entry name" value="Peniciliin-bd_prot_C_sf"/>
</dbReference>
<comment type="function">
    <text evidence="1">Removes C-terminal D-alanyl residues from sugar-peptide cell wall precursors.</text>
</comment>
<keyword evidence="5 18" id="KW-0121">Carboxypeptidase</keyword>
<evidence type="ECO:0000256" key="8">
    <source>
        <dbReference type="ARBA" id="ARBA00022801"/>
    </source>
</evidence>
<protein>
    <recommendedName>
        <fullName evidence="4">serine-type D-Ala-D-Ala carboxypeptidase</fullName>
        <ecNumber evidence="4">3.4.16.4</ecNumber>
    </recommendedName>
</protein>
<evidence type="ECO:0000256" key="9">
    <source>
        <dbReference type="ARBA" id="ARBA00022960"/>
    </source>
</evidence>
<keyword evidence="8" id="KW-0378">Hydrolase</keyword>
<evidence type="ECO:0000256" key="4">
    <source>
        <dbReference type="ARBA" id="ARBA00012448"/>
    </source>
</evidence>
<comment type="pathway">
    <text evidence="2">Cell wall biogenesis; peptidoglycan biosynthesis.</text>
</comment>
<evidence type="ECO:0000256" key="15">
    <source>
        <dbReference type="RuleBase" id="RU004016"/>
    </source>
</evidence>
<dbReference type="InterPro" id="IPR037167">
    <property type="entry name" value="Peptidase_S11_C_sf"/>
</dbReference>
<dbReference type="Gene3D" id="3.40.710.10">
    <property type="entry name" value="DD-peptidase/beta-lactamase superfamily"/>
    <property type="match status" value="1"/>
</dbReference>
<keyword evidence="7 16" id="KW-0732">Signal</keyword>
<dbReference type="InterPro" id="IPR012907">
    <property type="entry name" value="Peptidase_S11_C"/>
</dbReference>
<dbReference type="Pfam" id="PF00768">
    <property type="entry name" value="Peptidase_S11"/>
    <property type="match status" value="1"/>
</dbReference>
<evidence type="ECO:0000313" key="19">
    <source>
        <dbReference type="Proteomes" id="UP000674938"/>
    </source>
</evidence>